<comment type="caution">
    <text evidence="1">The sequence shown here is derived from an EMBL/GenBank/DDBJ whole genome shotgun (WGS) entry which is preliminary data.</text>
</comment>
<accession>A0A0F9R4M9</accession>
<evidence type="ECO:0000313" key="1">
    <source>
        <dbReference type="EMBL" id="KKN12388.1"/>
    </source>
</evidence>
<organism evidence="1">
    <name type="scientific">marine sediment metagenome</name>
    <dbReference type="NCBI Taxonomy" id="412755"/>
    <lineage>
        <taxon>unclassified sequences</taxon>
        <taxon>metagenomes</taxon>
        <taxon>ecological metagenomes</taxon>
    </lineage>
</organism>
<dbReference type="EMBL" id="LAZR01004037">
    <property type="protein sequence ID" value="KKN12388.1"/>
    <property type="molecule type" value="Genomic_DNA"/>
</dbReference>
<gene>
    <name evidence="1" type="ORF">LCGC14_1016990</name>
</gene>
<sequence length="57" mass="6173">MQDTQVIEASLDRPEAVALRSFIGKVTLGDIPDVETASALRKLFIALEDAINETDKG</sequence>
<name>A0A0F9R4M9_9ZZZZ</name>
<dbReference type="AlphaFoldDB" id="A0A0F9R4M9"/>
<reference evidence="1" key="1">
    <citation type="journal article" date="2015" name="Nature">
        <title>Complex archaea that bridge the gap between prokaryotes and eukaryotes.</title>
        <authorList>
            <person name="Spang A."/>
            <person name="Saw J.H."/>
            <person name="Jorgensen S.L."/>
            <person name="Zaremba-Niedzwiedzka K."/>
            <person name="Martijn J."/>
            <person name="Lind A.E."/>
            <person name="van Eijk R."/>
            <person name="Schleper C."/>
            <person name="Guy L."/>
            <person name="Ettema T.J."/>
        </authorList>
    </citation>
    <scope>NUCLEOTIDE SEQUENCE</scope>
</reference>
<proteinExistence type="predicted"/>
<protein>
    <submittedName>
        <fullName evidence="1">Uncharacterized protein</fullName>
    </submittedName>
</protein>